<feature type="region of interest" description="Disordered" evidence="1">
    <location>
        <begin position="689"/>
        <end position="772"/>
    </location>
</feature>
<feature type="compositionally biased region" description="Basic and acidic residues" evidence="1">
    <location>
        <begin position="200"/>
        <end position="216"/>
    </location>
</feature>
<feature type="compositionally biased region" description="Polar residues" evidence="1">
    <location>
        <begin position="22"/>
        <end position="45"/>
    </location>
</feature>
<feature type="region of interest" description="Disordered" evidence="1">
    <location>
        <begin position="50"/>
        <end position="69"/>
    </location>
</feature>
<feature type="compositionally biased region" description="Polar residues" evidence="1">
    <location>
        <begin position="232"/>
        <end position="253"/>
    </location>
</feature>
<gene>
    <name evidence="2" type="ORF">HYALB_00007183</name>
</gene>
<feature type="compositionally biased region" description="Pro residues" evidence="1">
    <location>
        <begin position="580"/>
        <end position="594"/>
    </location>
</feature>
<feature type="compositionally biased region" description="Polar residues" evidence="1">
    <location>
        <begin position="444"/>
        <end position="465"/>
    </location>
</feature>
<feature type="region of interest" description="Disordered" evidence="1">
    <location>
        <begin position="528"/>
        <end position="610"/>
    </location>
</feature>
<dbReference type="OrthoDB" id="5244050at2759"/>
<feature type="region of interest" description="Disordered" evidence="1">
    <location>
        <begin position="329"/>
        <end position="419"/>
    </location>
</feature>
<feature type="compositionally biased region" description="Polar residues" evidence="1">
    <location>
        <begin position="750"/>
        <end position="772"/>
    </location>
</feature>
<feature type="region of interest" description="Disordered" evidence="1">
    <location>
        <begin position="432"/>
        <end position="496"/>
    </location>
</feature>
<proteinExistence type="predicted"/>
<evidence type="ECO:0000313" key="2">
    <source>
        <dbReference type="EMBL" id="CAG8980691.1"/>
    </source>
</evidence>
<reference evidence="2" key="1">
    <citation type="submission" date="2021-07" db="EMBL/GenBank/DDBJ databases">
        <authorList>
            <person name="Durling M."/>
        </authorList>
    </citation>
    <scope>NUCLEOTIDE SEQUENCE</scope>
</reference>
<dbReference type="AlphaFoldDB" id="A0A9N9M090"/>
<feature type="region of interest" description="Disordered" evidence="1">
    <location>
        <begin position="170"/>
        <end position="289"/>
    </location>
</feature>
<organism evidence="2 3">
    <name type="scientific">Hymenoscyphus albidus</name>
    <dbReference type="NCBI Taxonomy" id="595503"/>
    <lineage>
        <taxon>Eukaryota</taxon>
        <taxon>Fungi</taxon>
        <taxon>Dikarya</taxon>
        <taxon>Ascomycota</taxon>
        <taxon>Pezizomycotina</taxon>
        <taxon>Leotiomycetes</taxon>
        <taxon>Helotiales</taxon>
        <taxon>Helotiaceae</taxon>
        <taxon>Hymenoscyphus</taxon>
    </lineage>
</organism>
<feature type="compositionally biased region" description="Basic and acidic residues" evidence="1">
    <location>
        <begin position="375"/>
        <end position="391"/>
    </location>
</feature>
<name>A0A9N9M090_9HELO</name>
<evidence type="ECO:0000313" key="3">
    <source>
        <dbReference type="Proteomes" id="UP000701801"/>
    </source>
</evidence>
<dbReference type="EMBL" id="CAJVRM010000407">
    <property type="protein sequence ID" value="CAG8980691.1"/>
    <property type="molecule type" value="Genomic_DNA"/>
</dbReference>
<feature type="compositionally biased region" description="Low complexity" evidence="1">
    <location>
        <begin position="394"/>
        <end position="405"/>
    </location>
</feature>
<protein>
    <submittedName>
        <fullName evidence="2">Uncharacterized protein</fullName>
    </submittedName>
</protein>
<feature type="compositionally biased region" description="Low complexity" evidence="1">
    <location>
        <begin position="553"/>
        <end position="572"/>
    </location>
</feature>
<comment type="caution">
    <text evidence="2">The sequence shown here is derived from an EMBL/GenBank/DDBJ whole genome shotgun (WGS) entry which is preliminary data.</text>
</comment>
<evidence type="ECO:0000256" key="1">
    <source>
        <dbReference type="SAM" id="MobiDB-lite"/>
    </source>
</evidence>
<feature type="compositionally biased region" description="Polar residues" evidence="1">
    <location>
        <begin position="409"/>
        <end position="419"/>
    </location>
</feature>
<dbReference type="Proteomes" id="UP000701801">
    <property type="component" value="Unassembled WGS sequence"/>
</dbReference>
<sequence length="772" mass="85494">MMGRTSKFSFPIPGRKKHSRSESQNTVSLEPQHISPPSLSNLSKANKILGTNSPTIGEGASWKYPSSTSSRINVSISETTNDNDNWENGSDALGKRGSLRKLRAKASSTLLGQNYGDDNGTGWRLRHESSNSTLRSHYDRQNIPLSVSQQTSASSVRDLALRKGLPPIAQRSPLLQSEAPYQDPYETGYKANEDQATPGNDREQHQEKELRKKPAKLDLTLLFPRPSRRNTGKSTDSSLMTPSSMSTDGSHTPSSETSRRKLRKSRSKESAQLQNMSIRLSHSQDPQNGRMEHLENLQDSFEQSIRSPMTIPRLDQIPESGVLQQLTIDPDDESMSPQYHQFPIPPSEDRKNMNPEGNAPFSWKNVRSSTTSSKESSDNVPQRRDTIDYVQRKVVSSSSASVLSKGSRRTNGSGTALSNSDLKFKSVLSLSSDSEDEAWEPKQTRTPQRNNENASWGEENISNTSRLREERTRQSLPARGLAAYGHRQKDSDLGGSANLNNHIALSEKIPTSTLSAQRSSRREDFNVFPAQQNSYHQAPPRENDKKGHRAHPSISSARSGRSGRSGPSVKSRLSGASLSPHPPRAPSQPTPPLSPASMNFREASSEKNSRLMAVTQQEEALLSALREKRTQIREKIIKEHEHQVSLSPPGTRTSHLDEQKPVCLYLEPPMADDSEPSPDLSDFLAFESDMESTPRASHGKGRPRPDSYIVDPSTRRDPMNSQSTARISAVGAPEGLQRNDSKRKNGSGVRFTNDTKNAHPTPNTADAQFFFN</sequence>
<feature type="region of interest" description="Disordered" evidence="1">
    <location>
        <begin position="1"/>
        <end position="45"/>
    </location>
</feature>
<keyword evidence="3" id="KW-1185">Reference proteome</keyword>
<accession>A0A9N9M090</accession>
<feature type="compositionally biased region" description="Polar residues" evidence="1">
    <location>
        <begin position="271"/>
        <end position="287"/>
    </location>
</feature>